<dbReference type="AlphaFoldDB" id="K0T7J7"/>
<keyword evidence="2" id="KW-1185">Reference proteome</keyword>
<sequence>MGDRLQQAASLREGFLLYEGGKVAEELRRSLMHVRFAPHAGNRSNVGYDRLVGKIPIAVFEGCDKLIELQLNEGLQVIENVAFRGCTA</sequence>
<name>K0T7J7_THAOC</name>
<dbReference type="Gene3D" id="3.80.10.10">
    <property type="entry name" value="Ribonuclease Inhibitor"/>
    <property type="match status" value="1"/>
</dbReference>
<dbReference type="OrthoDB" id="25727at2759"/>
<dbReference type="InterPro" id="IPR032675">
    <property type="entry name" value="LRR_dom_sf"/>
</dbReference>
<evidence type="ECO:0000313" key="2">
    <source>
        <dbReference type="Proteomes" id="UP000266841"/>
    </source>
</evidence>
<gene>
    <name evidence="1" type="ORF">THAOC_04775</name>
</gene>
<feature type="non-terminal residue" evidence="1">
    <location>
        <position position="88"/>
    </location>
</feature>
<dbReference type="Proteomes" id="UP000266841">
    <property type="component" value="Unassembled WGS sequence"/>
</dbReference>
<accession>K0T7J7</accession>
<comment type="caution">
    <text evidence="1">The sequence shown here is derived from an EMBL/GenBank/DDBJ whole genome shotgun (WGS) entry which is preliminary data.</text>
</comment>
<evidence type="ECO:0000313" key="1">
    <source>
        <dbReference type="EMBL" id="EJK73590.1"/>
    </source>
</evidence>
<reference evidence="1 2" key="1">
    <citation type="journal article" date="2012" name="Genome Biol.">
        <title>Genome and low-iron response of an oceanic diatom adapted to chronic iron limitation.</title>
        <authorList>
            <person name="Lommer M."/>
            <person name="Specht M."/>
            <person name="Roy A.S."/>
            <person name="Kraemer L."/>
            <person name="Andreson R."/>
            <person name="Gutowska M.A."/>
            <person name="Wolf J."/>
            <person name="Bergner S.V."/>
            <person name="Schilhabel M.B."/>
            <person name="Klostermeier U.C."/>
            <person name="Beiko R.G."/>
            <person name="Rosenstiel P."/>
            <person name="Hippler M."/>
            <person name="Laroche J."/>
        </authorList>
    </citation>
    <scope>NUCLEOTIDE SEQUENCE [LARGE SCALE GENOMIC DNA]</scope>
    <source>
        <strain evidence="1 2">CCMP1005</strain>
    </source>
</reference>
<proteinExistence type="predicted"/>
<organism evidence="1 2">
    <name type="scientific">Thalassiosira oceanica</name>
    <name type="common">Marine diatom</name>
    <dbReference type="NCBI Taxonomy" id="159749"/>
    <lineage>
        <taxon>Eukaryota</taxon>
        <taxon>Sar</taxon>
        <taxon>Stramenopiles</taxon>
        <taxon>Ochrophyta</taxon>
        <taxon>Bacillariophyta</taxon>
        <taxon>Coscinodiscophyceae</taxon>
        <taxon>Thalassiosirophycidae</taxon>
        <taxon>Thalassiosirales</taxon>
        <taxon>Thalassiosiraceae</taxon>
        <taxon>Thalassiosira</taxon>
    </lineage>
</organism>
<protein>
    <submittedName>
        <fullName evidence="1">Uncharacterized protein</fullName>
    </submittedName>
</protein>
<dbReference type="EMBL" id="AGNL01004367">
    <property type="protein sequence ID" value="EJK73590.1"/>
    <property type="molecule type" value="Genomic_DNA"/>
</dbReference>